<dbReference type="InterPro" id="IPR029058">
    <property type="entry name" value="AB_hydrolase_fold"/>
</dbReference>
<reference evidence="3" key="1">
    <citation type="journal article" date="2019" name="Int. J. Syst. Evol. Microbiol.">
        <title>The Global Catalogue of Microorganisms (GCM) 10K type strain sequencing project: providing services to taxonomists for standard genome sequencing and annotation.</title>
        <authorList>
            <consortium name="The Broad Institute Genomics Platform"/>
            <consortium name="The Broad Institute Genome Sequencing Center for Infectious Disease"/>
            <person name="Wu L."/>
            <person name="Ma J."/>
        </authorList>
    </citation>
    <scope>NUCLEOTIDE SEQUENCE [LARGE SCALE GENOMIC DNA]</scope>
    <source>
        <strain evidence="3">ICMP 6774ER</strain>
    </source>
</reference>
<dbReference type="GO" id="GO:0016787">
    <property type="term" value="F:hydrolase activity"/>
    <property type="evidence" value="ECO:0007669"/>
    <property type="project" value="UniProtKB-KW"/>
</dbReference>
<evidence type="ECO:0000313" key="3">
    <source>
        <dbReference type="Proteomes" id="UP001597368"/>
    </source>
</evidence>
<sequence>MQLKVHTWGSAGAGRLAILVHGVMSSAGTWCRVVPLLVERGYHVLAPDLRGHGESAHADSYRGEDFAADVVESLPTGADIVIGHSLGGRTLALAVDELRPARAVYSDPAWLLSGAKADVEMMAGFARSTKTVTAEQIAQMNPRWAPEDVAAELEGFAAWDLKVMDGVGAFGDLDLKAPAVPSLVQAADPSFLVSREYGRQLEQLGYQVTFVPNTGHCVHRDDLDGFMASLDGWI</sequence>
<dbReference type="InterPro" id="IPR000639">
    <property type="entry name" value="Epox_hydrolase-like"/>
</dbReference>
<name>A0ABW4SMT3_9ACTN</name>
<keyword evidence="3" id="KW-1185">Reference proteome</keyword>
<dbReference type="InterPro" id="IPR050266">
    <property type="entry name" value="AB_hydrolase_sf"/>
</dbReference>
<keyword evidence="2" id="KW-0378">Hydrolase</keyword>
<dbReference type="SUPFAM" id="SSF53474">
    <property type="entry name" value="alpha/beta-Hydrolases"/>
    <property type="match status" value="1"/>
</dbReference>
<protein>
    <submittedName>
        <fullName evidence="2">Alpha/beta fold hydrolase</fullName>
    </submittedName>
</protein>
<dbReference type="PANTHER" id="PTHR43798">
    <property type="entry name" value="MONOACYLGLYCEROL LIPASE"/>
    <property type="match status" value="1"/>
</dbReference>
<gene>
    <name evidence="2" type="ORF">ACFSKW_04810</name>
</gene>
<dbReference type="EMBL" id="JBHUFV010000005">
    <property type="protein sequence ID" value="MFD1930796.1"/>
    <property type="molecule type" value="Genomic_DNA"/>
</dbReference>
<dbReference type="PRINTS" id="PR00412">
    <property type="entry name" value="EPOXHYDRLASE"/>
</dbReference>
<dbReference type="InterPro" id="IPR000073">
    <property type="entry name" value="AB_hydrolase_1"/>
</dbReference>
<dbReference type="Pfam" id="PF12697">
    <property type="entry name" value="Abhydrolase_6"/>
    <property type="match status" value="1"/>
</dbReference>
<dbReference type="Gene3D" id="3.40.50.1820">
    <property type="entry name" value="alpha/beta hydrolase"/>
    <property type="match status" value="1"/>
</dbReference>
<feature type="domain" description="AB hydrolase-1" evidence="1">
    <location>
        <begin position="18"/>
        <end position="225"/>
    </location>
</feature>
<accession>A0ABW4SMT3</accession>
<comment type="caution">
    <text evidence="2">The sequence shown here is derived from an EMBL/GenBank/DDBJ whole genome shotgun (WGS) entry which is preliminary data.</text>
</comment>
<proteinExistence type="predicted"/>
<evidence type="ECO:0000259" key="1">
    <source>
        <dbReference type="Pfam" id="PF12697"/>
    </source>
</evidence>
<evidence type="ECO:0000313" key="2">
    <source>
        <dbReference type="EMBL" id="MFD1930796.1"/>
    </source>
</evidence>
<dbReference type="RefSeq" id="WP_379569529.1">
    <property type="nucleotide sequence ID" value="NZ_JBHUFV010000005.1"/>
</dbReference>
<organism evidence="2 3">
    <name type="scientific">Nonomuraea mangrovi</name>
    <dbReference type="NCBI Taxonomy" id="2316207"/>
    <lineage>
        <taxon>Bacteria</taxon>
        <taxon>Bacillati</taxon>
        <taxon>Actinomycetota</taxon>
        <taxon>Actinomycetes</taxon>
        <taxon>Streptosporangiales</taxon>
        <taxon>Streptosporangiaceae</taxon>
        <taxon>Nonomuraea</taxon>
    </lineage>
</organism>
<dbReference type="PANTHER" id="PTHR43798:SF33">
    <property type="entry name" value="HYDROLASE, PUTATIVE (AFU_ORTHOLOGUE AFUA_2G14860)-RELATED"/>
    <property type="match status" value="1"/>
</dbReference>
<dbReference type="Proteomes" id="UP001597368">
    <property type="component" value="Unassembled WGS sequence"/>
</dbReference>